<feature type="domain" description="YCII-related" evidence="2">
    <location>
        <begin position="1"/>
        <end position="102"/>
    </location>
</feature>
<evidence type="ECO:0000259" key="3">
    <source>
        <dbReference type="Pfam" id="PF06983"/>
    </source>
</evidence>
<protein>
    <recommendedName>
        <fullName evidence="6">YCII-related domain protein</fullName>
    </recommendedName>
</protein>
<dbReference type="InterPro" id="IPR011008">
    <property type="entry name" value="Dimeric_a/b-barrel"/>
</dbReference>
<dbReference type="SUPFAM" id="SSF54593">
    <property type="entry name" value="Glyoxalase/Bleomycin resistance protein/Dihydroxybiphenyl dioxygenase"/>
    <property type="match status" value="1"/>
</dbReference>
<name>A0A517Z248_9PLAN</name>
<comment type="similarity">
    <text evidence="1">Belongs to the YciI family.</text>
</comment>
<dbReference type="Pfam" id="PF03795">
    <property type="entry name" value="YCII"/>
    <property type="match status" value="1"/>
</dbReference>
<evidence type="ECO:0008006" key="6">
    <source>
        <dbReference type="Google" id="ProtNLM"/>
    </source>
</evidence>
<dbReference type="CDD" id="cd06588">
    <property type="entry name" value="PhnB_like"/>
    <property type="match status" value="1"/>
</dbReference>
<sequence>MRVMVMVKATQQSETGQLPSEQLLKDMMEFNNELVEAGIMKAGEGLKPSSEAVRVHFSGRERSVTDGPFAETKELVAGYWIWEVDSMEQAVEWVKRCPNPMESDSDIDIRPIFEIEDFAEIDPEGEIARGEEQLLNTMAGRNATVEPYLFFGGTCEDALRFYREAIGAEVGMVLRFSESPEPAPEGMVPEGFENKIMHCDFTVGNLRIMASDGCNEGEAPSGFRLALSVPTEEEAHRLFDALADGGTADMPLTKTFWSPCYGQVTDRFGVGWMVMVPGE</sequence>
<gene>
    <name evidence="4" type="ORF">Mal4_08340</name>
</gene>
<dbReference type="Pfam" id="PF06983">
    <property type="entry name" value="3-dmu-9_3-mt"/>
    <property type="match status" value="1"/>
</dbReference>
<dbReference type="Gene3D" id="3.30.70.1060">
    <property type="entry name" value="Dimeric alpha+beta barrel"/>
    <property type="match status" value="1"/>
</dbReference>
<accession>A0A517Z248</accession>
<dbReference type="KEGG" id="mri:Mal4_08340"/>
<dbReference type="AlphaFoldDB" id="A0A517Z248"/>
<dbReference type="PANTHER" id="PTHR35174:SF4">
    <property type="entry name" value="BLL7163 PROTEIN"/>
    <property type="match status" value="1"/>
</dbReference>
<dbReference type="InterPro" id="IPR028973">
    <property type="entry name" value="PhnB-like"/>
</dbReference>
<feature type="domain" description="PhnB-like" evidence="3">
    <location>
        <begin position="145"/>
        <end position="274"/>
    </location>
</feature>
<dbReference type="PANTHER" id="PTHR35174">
    <property type="entry name" value="BLL7171 PROTEIN-RELATED"/>
    <property type="match status" value="1"/>
</dbReference>
<dbReference type="Gene3D" id="3.10.180.10">
    <property type="entry name" value="2,3-Dihydroxybiphenyl 1,2-Dioxygenase, domain 1"/>
    <property type="match status" value="1"/>
</dbReference>
<dbReference type="SUPFAM" id="SSF54909">
    <property type="entry name" value="Dimeric alpha+beta barrel"/>
    <property type="match status" value="1"/>
</dbReference>
<reference evidence="4 5" key="1">
    <citation type="submission" date="2019-02" db="EMBL/GenBank/DDBJ databases">
        <title>Deep-cultivation of Planctomycetes and their phenomic and genomic characterization uncovers novel biology.</title>
        <authorList>
            <person name="Wiegand S."/>
            <person name="Jogler M."/>
            <person name="Boedeker C."/>
            <person name="Pinto D."/>
            <person name="Vollmers J."/>
            <person name="Rivas-Marin E."/>
            <person name="Kohn T."/>
            <person name="Peeters S.H."/>
            <person name="Heuer A."/>
            <person name="Rast P."/>
            <person name="Oberbeckmann S."/>
            <person name="Bunk B."/>
            <person name="Jeske O."/>
            <person name="Meyerdierks A."/>
            <person name="Storesund J.E."/>
            <person name="Kallscheuer N."/>
            <person name="Luecker S."/>
            <person name="Lage O.M."/>
            <person name="Pohl T."/>
            <person name="Merkel B.J."/>
            <person name="Hornburger P."/>
            <person name="Mueller R.-W."/>
            <person name="Bruemmer F."/>
            <person name="Labrenz M."/>
            <person name="Spormann A.M."/>
            <person name="Op den Camp H."/>
            <person name="Overmann J."/>
            <person name="Amann R."/>
            <person name="Jetten M.S.M."/>
            <person name="Mascher T."/>
            <person name="Medema M.H."/>
            <person name="Devos D.P."/>
            <person name="Kaster A.-K."/>
            <person name="Ovreas L."/>
            <person name="Rohde M."/>
            <person name="Galperin M.Y."/>
            <person name="Jogler C."/>
        </authorList>
    </citation>
    <scope>NUCLEOTIDE SEQUENCE [LARGE SCALE GENOMIC DNA]</scope>
    <source>
        <strain evidence="4 5">Mal4</strain>
    </source>
</reference>
<dbReference type="InterPro" id="IPR005545">
    <property type="entry name" value="YCII"/>
</dbReference>
<evidence type="ECO:0000256" key="1">
    <source>
        <dbReference type="ARBA" id="ARBA00007689"/>
    </source>
</evidence>
<evidence type="ECO:0000313" key="4">
    <source>
        <dbReference type="EMBL" id="QDU36547.1"/>
    </source>
</evidence>
<evidence type="ECO:0000313" key="5">
    <source>
        <dbReference type="Proteomes" id="UP000320496"/>
    </source>
</evidence>
<dbReference type="InterPro" id="IPR029068">
    <property type="entry name" value="Glyas_Bleomycin-R_OHBP_Dase"/>
</dbReference>
<dbReference type="Proteomes" id="UP000320496">
    <property type="component" value="Chromosome"/>
</dbReference>
<dbReference type="EMBL" id="CP036275">
    <property type="protein sequence ID" value="QDU36547.1"/>
    <property type="molecule type" value="Genomic_DNA"/>
</dbReference>
<evidence type="ECO:0000259" key="2">
    <source>
        <dbReference type="Pfam" id="PF03795"/>
    </source>
</evidence>
<dbReference type="OrthoDB" id="9795306at2"/>
<dbReference type="RefSeq" id="WP_145367197.1">
    <property type="nucleotide sequence ID" value="NZ_CP036275.1"/>
</dbReference>
<keyword evidence="5" id="KW-1185">Reference proteome</keyword>
<proteinExistence type="inferred from homology"/>
<organism evidence="4 5">
    <name type="scientific">Maioricimonas rarisocia</name>
    <dbReference type="NCBI Taxonomy" id="2528026"/>
    <lineage>
        <taxon>Bacteria</taxon>
        <taxon>Pseudomonadati</taxon>
        <taxon>Planctomycetota</taxon>
        <taxon>Planctomycetia</taxon>
        <taxon>Planctomycetales</taxon>
        <taxon>Planctomycetaceae</taxon>
        <taxon>Maioricimonas</taxon>
    </lineage>
</organism>